<evidence type="ECO:0000259" key="2">
    <source>
        <dbReference type="Pfam" id="PF14232"/>
    </source>
</evidence>
<reference evidence="3 4" key="1">
    <citation type="submission" date="2018-10" db="EMBL/GenBank/DDBJ databases">
        <title>Rhizobium etli, R. leguminosarum and a new Rhizobium genospecies from Phaseolus dumosus.</title>
        <authorList>
            <person name="Ramirez-Puebla S.T."/>
            <person name="Rogel-Hernandez M.A."/>
            <person name="Guerrero G."/>
            <person name="Ormeno-Orrillo E."/>
            <person name="Martinez-Romero J.C."/>
            <person name="Negrete-Yankelevich S."/>
            <person name="Martinez-Romero E."/>
        </authorList>
    </citation>
    <scope>NUCLEOTIDE SEQUENCE [LARGE SCALE GENOMIC DNA]</scope>
    <source>
        <strain evidence="3 4">CCGE525</strain>
        <plasmid evidence="4">prccge525c</plasmid>
    </source>
</reference>
<dbReference type="Pfam" id="PF14231">
    <property type="entry name" value="GXWXG"/>
    <property type="match status" value="1"/>
</dbReference>
<dbReference type="EMBL" id="CP032695">
    <property type="protein sequence ID" value="AYG63779.1"/>
    <property type="molecule type" value="Genomic_DNA"/>
</dbReference>
<geneLocation type="plasmid" evidence="4">
    <name>prccge525c</name>
</geneLocation>
<gene>
    <name evidence="3" type="ORF">CCGE525_28585</name>
</gene>
<dbReference type="InterPro" id="IPR025951">
    <property type="entry name" value="GXWXG_dom"/>
</dbReference>
<keyword evidence="4" id="KW-1185">Reference proteome</keyword>
<organism evidence="3 4">
    <name type="scientific">Rhizobium jaguaris</name>
    <dbReference type="NCBI Taxonomy" id="1312183"/>
    <lineage>
        <taxon>Bacteria</taxon>
        <taxon>Pseudomonadati</taxon>
        <taxon>Pseudomonadota</taxon>
        <taxon>Alphaproteobacteria</taxon>
        <taxon>Hyphomicrobiales</taxon>
        <taxon>Rhizobiaceae</taxon>
        <taxon>Rhizobium/Agrobacterium group</taxon>
        <taxon>Rhizobium</taxon>
    </lineage>
</organism>
<dbReference type="Proteomes" id="UP000282195">
    <property type="component" value="Plasmid pRCCGE525c"/>
</dbReference>
<sequence>MPSSFRSQAEAFGYFDCLDAASVGELTGLWQGHGIASGHPLDGVLENLGWYGKRFRSDRRADALLFAVGPHRLVAIDPGMIPLKLAFRFHRVGRTRAARGWFSYLQKMWRAKGPVASLRSMSFRGKTSAAMVYDSQPITDYFRRIDDDRLLGVMAAEGDDRHYFFVLMRIKTEA</sequence>
<feature type="domain" description="DUF4334" evidence="2">
    <location>
        <begin position="115"/>
        <end position="169"/>
    </location>
</feature>
<dbReference type="Gene3D" id="2.40.128.580">
    <property type="entry name" value="GXWXG domain"/>
    <property type="match status" value="1"/>
</dbReference>
<dbReference type="AlphaFoldDB" id="A0A387FYM8"/>
<evidence type="ECO:0000259" key="1">
    <source>
        <dbReference type="Pfam" id="PF14231"/>
    </source>
</evidence>
<keyword evidence="3" id="KW-0614">Plasmid</keyword>
<proteinExistence type="predicted"/>
<feature type="domain" description="GXWXG" evidence="1">
    <location>
        <begin position="14"/>
        <end position="67"/>
    </location>
</feature>
<name>A0A387FYM8_9HYPH</name>
<protein>
    <submittedName>
        <fullName evidence="3">DUF4334 domain-containing protein</fullName>
    </submittedName>
</protein>
<evidence type="ECO:0000313" key="4">
    <source>
        <dbReference type="Proteomes" id="UP000282195"/>
    </source>
</evidence>
<accession>A0A387FYM8</accession>
<dbReference type="KEGG" id="rjg:CCGE525_28585"/>
<dbReference type="OrthoDB" id="8905397at2"/>
<dbReference type="InterPro" id="IPR025568">
    <property type="entry name" value="DUF4334"/>
</dbReference>
<dbReference type="Pfam" id="PF14232">
    <property type="entry name" value="DUF4334"/>
    <property type="match status" value="1"/>
</dbReference>
<evidence type="ECO:0000313" key="3">
    <source>
        <dbReference type="EMBL" id="AYG63779.1"/>
    </source>
</evidence>